<reference evidence="3 4" key="1">
    <citation type="submission" date="2019-06" db="EMBL/GenBank/DDBJ databases">
        <title>Whole genome shotgun sequence of Streptomyces gardneri NBRC 12865.</title>
        <authorList>
            <person name="Hosoyama A."/>
            <person name="Uohara A."/>
            <person name="Ohji S."/>
            <person name="Ichikawa N."/>
        </authorList>
    </citation>
    <scope>NUCLEOTIDE SEQUENCE [LARGE SCALE GENOMIC DNA]</scope>
    <source>
        <strain evidence="3 4">NBRC 12865</strain>
    </source>
</reference>
<dbReference type="PANTHER" id="PTHR31126:SF1">
    <property type="entry name" value="TYROSINE SPECIFIC PROTEIN PHOSPHATASES DOMAIN-CONTAINING PROTEIN"/>
    <property type="match status" value="1"/>
</dbReference>
<gene>
    <name evidence="3" type="ORF">SGA01_75160</name>
</gene>
<dbReference type="RefSeq" id="WP_141302572.1">
    <property type="nucleotide sequence ID" value="NZ_BJMN01000071.1"/>
</dbReference>
<evidence type="ECO:0000256" key="1">
    <source>
        <dbReference type="ARBA" id="ARBA00009580"/>
    </source>
</evidence>
<feature type="chain" id="PRO_5038689206" description="Protein-tyrosine-phosphatase" evidence="2">
    <location>
        <begin position="30"/>
        <end position="301"/>
    </location>
</feature>
<dbReference type="EMBL" id="BJMN01000071">
    <property type="protein sequence ID" value="GEB61911.1"/>
    <property type="molecule type" value="Genomic_DNA"/>
</dbReference>
<dbReference type="PROSITE" id="PS51318">
    <property type="entry name" value="TAT"/>
    <property type="match status" value="1"/>
</dbReference>
<sequence>MPLSRRALLTTTGAATLFAALPTNAQAHAHPRAPRNTIRQIPLQGAVNVRDLGGYVTYDGGRVRHGLAYRGDHLAKLTAADLATLAGLGLGTVVDLRIPLEVSYDGADRLPAGAVPVARPITDNGLFGRLTAAIGSRDPVRQEEMLGGGRAAAFMSDVYRTFVTDAANRAAFAQTLRDLADPRRGPLLLHCTSGKDRTGWTGYLLLTLLGVPTAAARADYLASNAIRAAYDAKVREGLRQGGFMQNPDLIVPLQEVRPEYLDTALDQVRASYGSLLRYYSAGLGLEFRDVVALRERLVLDA</sequence>
<comment type="similarity">
    <text evidence="1">Belongs to the protein-tyrosine phosphatase family.</text>
</comment>
<dbReference type="InterPro" id="IPR026893">
    <property type="entry name" value="Tyr/Ser_Pase_IphP-type"/>
</dbReference>
<keyword evidence="4" id="KW-1185">Reference proteome</keyword>
<name>A0A4Y3RVH3_9ACTN</name>
<dbReference type="InterPro" id="IPR016130">
    <property type="entry name" value="Tyr_Pase_AS"/>
</dbReference>
<evidence type="ECO:0000256" key="2">
    <source>
        <dbReference type="SAM" id="SignalP"/>
    </source>
</evidence>
<feature type="signal peptide" evidence="2">
    <location>
        <begin position="1"/>
        <end position="29"/>
    </location>
</feature>
<dbReference type="PANTHER" id="PTHR31126">
    <property type="entry name" value="TYROSINE-PROTEIN PHOSPHATASE"/>
    <property type="match status" value="1"/>
</dbReference>
<dbReference type="Gene3D" id="3.90.190.10">
    <property type="entry name" value="Protein tyrosine phosphatase superfamily"/>
    <property type="match status" value="1"/>
</dbReference>
<dbReference type="OrthoDB" id="1188001at2"/>
<dbReference type="InterPro" id="IPR029021">
    <property type="entry name" value="Prot-tyrosine_phosphatase-like"/>
</dbReference>
<comment type="caution">
    <text evidence="3">The sequence shown here is derived from an EMBL/GenBank/DDBJ whole genome shotgun (WGS) entry which is preliminary data.</text>
</comment>
<dbReference type="PROSITE" id="PS00383">
    <property type="entry name" value="TYR_PHOSPHATASE_1"/>
    <property type="match status" value="1"/>
</dbReference>
<evidence type="ECO:0000313" key="4">
    <source>
        <dbReference type="Proteomes" id="UP000315226"/>
    </source>
</evidence>
<dbReference type="Pfam" id="PF13350">
    <property type="entry name" value="Y_phosphatase3"/>
    <property type="match status" value="1"/>
</dbReference>
<dbReference type="AlphaFoldDB" id="A0A4Y3RVH3"/>
<dbReference type="InterPro" id="IPR006311">
    <property type="entry name" value="TAT_signal"/>
</dbReference>
<accession>A0A4Y3RVH3</accession>
<protein>
    <recommendedName>
        <fullName evidence="5">Protein-tyrosine-phosphatase</fullName>
    </recommendedName>
</protein>
<proteinExistence type="inferred from homology"/>
<dbReference type="Proteomes" id="UP000315226">
    <property type="component" value="Unassembled WGS sequence"/>
</dbReference>
<evidence type="ECO:0000313" key="3">
    <source>
        <dbReference type="EMBL" id="GEB61911.1"/>
    </source>
</evidence>
<dbReference type="SUPFAM" id="SSF52799">
    <property type="entry name" value="(Phosphotyrosine protein) phosphatases II"/>
    <property type="match status" value="1"/>
</dbReference>
<dbReference type="GO" id="GO:0004721">
    <property type="term" value="F:phosphoprotein phosphatase activity"/>
    <property type="evidence" value="ECO:0007669"/>
    <property type="project" value="InterPro"/>
</dbReference>
<organism evidence="3 4">
    <name type="scientific">Streptomyces gardneri</name>
    <dbReference type="NCBI Taxonomy" id="66892"/>
    <lineage>
        <taxon>Bacteria</taxon>
        <taxon>Bacillati</taxon>
        <taxon>Actinomycetota</taxon>
        <taxon>Actinomycetes</taxon>
        <taxon>Kitasatosporales</taxon>
        <taxon>Streptomycetaceae</taxon>
        <taxon>Streptomyces</taxon>
    </lineage>
</organism>
<evidence type="ECO:0008006" key="5">
    <source>
        <dbReference type="Google" id="ProtNLM"/>
    </source>
</evidence>
<keyword evidence="2" id="KW-0732">Signal</keyword>